<sequence>MLSLLYFSAPAYNCQALCSLPNLYIITKLSALFQIYWGYVSSLLDPVPCFLILLSLSLFLAFLAFSEQNSHWSFPNLGFILNVAQLLIEALFFNSTMGKIGGSSWLNAVKKAFRSPTKDTQKSSSRRRSEDNEQEEEEKKRGKRRWIFCKPSHHETTIQHNEAKKLTTSNTAKTCVPKNPVPEAAEADQRRAIAMAMATTAAAEAAVATAQAAVEVIRLTRPSILIREHYAAIAIQTSFRGYLARRALRALKGLVKLQALVRGHNVRKRAKMTFQCMQALVRAQARVRDQRKRLSIDSAFSDPNSSWGSHLSDRKKSLSRDSSNDAADEKTLAYAFSHQMWRSDKNLFRGNEELEEEKPRLLDQWMIGRASCDQREAIKTVEIDTYRPYSYTAPNFHKPQNQNYHYYYYQQQEEPCPHSVHSPLQRTHQNKTKPLQVNSASPRCLRAERDYPKAQTPTLRSVPNYMAATVSAKARIRSQSAPRQRALTPEREKLGSAKKRLSFPVPGEAYTNGVGTSDSDVSFECKNLRSPSWKSIYREQFGMVQRPNMCFGDEASSPSTSGGVRRWLK</sequence>
<comment type="caution">
    <text evidence="1">The sequence shown here is derived from an EMBL/GenBank/DDBJ whole genome shotgun (WGS) entry which is preliminary data.</text>
</comment>
<organism evidence="1 2">
    <name type="scientific">Camellia lanceoleosa</name>
    <dbReference type="NCBI Taxonomy" id="1840588"/>
    <lineage>
        <taxon>Eukaryota</taxon>
        <taxon>Viridiplantae</taxon>
        <taxon>Streptophyta</taxon>
        <taxon>Embryophyta</taxon>
        <taxon>Tracheophyta</taxon>
        <taxon>Spermatophyta</taxon>
        <taxon>Magnoliopsida</taxon>
        <taxon>eudicotyledons</taxon>
        <taxon>Gunneridae</taxon>
        <taxon>Pentapetalae</taxon>
        <taxon>asterids</taxon>
        <taxon>Ericales</taxon>
        <taxon>Theaceae</taxon>
        <taxon>Camellia</taxon>
    </lineage>
</organism>
<dbReference type="EMBL" id="CM045758">
    <property type="protein sequence ID" value="KAI8032694.1"/>
    <property type="molecule type" value="Genomic_DNA"/>
</dbReference>
<evidence type="ECO:0000313" key="1">
    <source>
        <dbReference type="EMBL" id="KAI8032694.1"/>
    </source>
</evidence>
<protein>
    <submittedName>
        <fullName evidence="1">Protein IQ-DOMAIN 14</fullName>
    </submittedName>
</protein>
<proteinExistence type="predicted"/>
<dbReference type="Proteomes" id="UP001060215">
    <property type="component" value="Chromosome 1"/>
</dbReference>
<name>A0ACC0J6H6_9ERIC</name>
<gene>
    <name evidence="1" type="ORF">LOK49_LG01G01796</name>
</gene>
<reference evidence="1 2" key="1">
    <citation type="journal article" date="2022" name="Plant J.">
        <title>Chromosome-level genome of Camellia lanceoleosa provides a valuable resource for understanding genome evolution and self-incompatibility.</title>
        <authorList>
            <person name="Gong W."/>
            <person name="Xiao S."/>
            <person name="Wang L."/>
            <person name="Liao Z."/>
            <person name="Chang Y."/>
            <person name="Mo W."/>
            <person name="Hu G."/>
            <person name="Li W."/>
            <person name="Zhao G."/>
            <person name="Zhu H."/>
            <person name="Hu X."/>
            <person name="Ji K."/>
            <person name="Xiang X."/>
            <person name="Song Q."/>
            <person name="Yuan D."/>
            <person name="Jin S."/>
            <person name="Zhang L."/>
        </authorList>
    </citation>
    <scope>NUCLEOTIDE SEQUENCE [LARGE SCALE GENOMIC DNA]</scope>
    <source>
        <strain evidence="1">SQ_2022a</strain>
    </source>
</reference>
<accession>A0ACC0J6H6</accession>
<evidence type="ECO:0000313" key="2">
    <source>
        <dbReference type="Proteomes" id="UP001060215"/>
    </source>
</evidence>
<keyword evidence="2" id="KW-1185">Reference proteome</keyword>